<dbReference type="Gene3D" id="1.10.510.10">
    <property type="entry name" value="Transferase(Phosphotransferase) domain 1"/>
    <property type="match status" value="1"/>
</dbReference>
<feature type="compositionally biased region" description="Polar residues" evidence="1">
    <location>
        <begin position="519"/>
        <end position="540"/>
    </location>
</feature>
<accession>A0A8I0ZTP4</accession>
<dbReference type="PROSITE" id="PS50011">
    <property type="entry name" value="PROTEIN_KINASE_DOM"/>
    <property type="match status" value="1"/>
</dbReference>
<feature type="compositionally biased region" description="Low complexity" evidence="1">
    <location>
        <begin position="455"/>
        <end position="467"/>
    </location>
</feature>
<name>A0A8I0ZTP4_RHOER</name>
<feature type="transmembrane region" description="Helical" evidence="2">
    <location>
        <begin position="654"/>
        <end position="681"/>
    </location>
</feature>
<keyword evidence="2" id="KW-1133">Transmembrane helix</keyword>
<feature type="transmembrane region" description="Helical" evidence="2">
    <location>
        <begin position="701"/>
        <end position="721"/>
    </location>
</feature>
<feature type="region of interest" description="Disordered" evidence="1">
    <location>
        <begin position="419"/>
        <end position="500"/>
    </location>
</feature>
<dbReference type="InterPro" id="IPR008271">
    <property type="entry name" value="Ser/Thr_kinase_AS"/>
</dbReference>
<evidence type="ECO:0000313" key="5">
    <source>
        <dbReference type="Proteomes" id="UP000627573"/>
    </source>
</evidence>
<dbReference type="RefSeq" id="WP_197940383.1">
    <property type="nucleotide sequence ID" value="NZ_JAECSB010000010.1"/>
</dbReference>
<keyword evidence="5" id="KW-1185">Reference proteome</keyword>
<organism evidence="4 5">
    <name type="scientific">Rhodococcus erythropolis</name>
    <name type="common">Arthrobacter picolinophilus</name>
    <dbReference type="NCBI Taxonomy" id="1833"/>
    <lineage>
        <taxon>Bacteria</taxon>
        <taxon>Bacillati</taxon>
        <taxon>Actinomycetota</taxon>
        <taxon>Actinomycetes</taxon>
        <taxon>Mycobacteriales</taxon>
        <taxon>Nocardiaceae</taxon>
        <taxon>Rhodococcus</taxon>
        <taxon>Rhodococcus erythropolis group</taxon>
    </lineage>
</organism>
<gene>
    <name evidence="4" type="ORF">I3517_00605</name>
</gene>
<evidence type="ECO:0000256" key="1">
    <source>
        <dbReference type="SAM" id="MobiDB-lite"/>
    </source>
</evidence>
<dbReference type="GO" id="GO:0005524">
    <property type="term" value="F:ATP binding"/>
    <property type="evidence" value="ECO:0007669"/>
    <property type="project" value="InterPro"/>
</dbReference>
<comment type="caution">
    <text evidence="4">The sequence shown here is derived from an EMBL/GenBank/DDBJ whole genome shotgun (WGS) entry which is preliminary data.</text>
</comment>
<feature type="domain" description="Protein kinase" evidence="3">
    <location>
        <begin position="4"/>
        <end position="400"/>
    </location>
</feature>
<dbReference type="GO" id="GO:0004672">
    <property type="term" value="F:protein kinase activity"/>
    <property type="evidence" value="ECO:0007669"/>
    <property type="project" value="InterPro"/>
</dbReference>
<keyword evidence="2" id="KW-0472">Membrane</keyword>
<feature type="transmembrane region" description="Helical" evidence="2">
    <location>
        <begin position="742"/>
        <end position="763"/>
    </location>
</feature>
<evidence type="ECO:0000256" key="2">
    <source>
        <dbReference type="SAM" id="Phobius"/>
    </source>
</evidence>
<dbReference type="InterPro" id="IPR011009">
    <property type="entry name" value="Kinase-like_dom_sf"/>
</dbReference>
<keyword evidence="2" id="KW-0812">Transmembrane</keyword>
<feature type="transmembrane region" description="Helical" evidence="2">
    <location>
        <begin position="783"/>
        <end position="803"/>
    </location>
</feature>
<protein>
    <recommendedName>
        <fullName evidence="3">Protein kinase domain-containing protein</fullName>
    </recommendedName>
</protein>
<dbReference type="EMBL" id="JAECSB010000010">
    <property type="protein sequence ID" value="MBH5141117.1"/>
    <property type="molecule type" value="Genomic_DNA"/>
</dbReference>
<proteinExistence type="predicted"/>
<dbReference type="AlphaFoldDB" id="A0A8I0ZTP4"/>
<dbReference type="SUPFAM" id="SSF56112">
    <property type="entry name" value="Protein kinase-like (PK-like)"/>
    <property type="match status" value="1"/>
</dbReference>
<reference evidence="4 5" key="1">
    <citation type="submission" date="2020-12" db="EMBL/GenBank/DDBJ databases">
        <title>Draft genome sequence of furan degrading bacterial strain FUR100.</title>
        <authorList>
            <person name="Woiski C."/>
        </authorList>
    </citation>
    <scope>NUCLEOTIDE SEQUENCE [LARGE SCALE GENOMIC DNA]</scope>
    <source>
        <strain evidence="4 5">FUR100</strain>
    </source>
</reference>
<feature type="region of interest" description="Disordered" evidence="1">
    <location>
        <begin position="513"/>
        <end position="570"/>
    </location>
</feature>
<dbReference type="InterPro" id="IPR000719">
    <property type="entry name" value="Prot_kinase_dom"/>
</dbReference>
<sequence>MIQFGIESETGESQLGYVGWRYPSRPHDVSMLIEPMRPRVLDNNTDPTAIQAALNIQTGPWLCFADQELSEPLEMVAKVFRMSPLPPDIDGSIARRQSMFERELGVLRRIHDLDMSLFHDRYVAESQSLASQVVVPLIDDGTFKIPNGTDTDGQDSFVTGKYLVLAKGAGPVPAHRTAAAQPDLRERLSLSTMDAFLRLFEFAHALPDEAFIHGDVKPENLVLAPGSARDKIEGDNTILPRLWIIDFGHSGHIEGNEGFLPLTDAIPNPRPFEATLFYRLDNAGIGKRTAVVDLFALAVTTYQIFTGGLLPFEWSREVAGPWRPTAADDADFHLLISRIGSIAQAAFAGHLRFTWTEGMNHVGGHVVPRPLRTLWDRMLKSIPETYHPNSDATGKDSTSFPQTLRVEFDQYTLDKNYHYAPLPDHTTGTAQRPPISDAATRGQPATEKLKPPAISSTTQSSESTTSSLNALFGPRFPKQRTPPAEMAPARPSRTRLKKESADAYRKYLDRHQERLGPEESSNTHDGQNNSFGNEPQTLNESLIIKKNHSDSISKDNYSPGKSDAEKELDEPEFGISDYELDKLIHGDLAEGITRYRSDRSFSDSAVVTADDHQGEEKRDSLLNLAESGESNSTADGDIAEKADVNNSWTLTDTFLLVLSFIAVIGGVFLIFVLSVAFMGFFDRYVREIPGVSMGSFSFVQIPWTMEAGTIIGMVSAIYIGISRFDAISSLDRLNPPPKMPRWFKVVMTATMLLLVLAGPWTALAGRQLLQWHQGFPIEQWGTLEHSVSVATSILGGALMLALYKVVEYFAYHPITDTHRDGRRKLIEKIANRSLRMFTAFLIVAVVMAAVSAFLVLQRTIPSSADALKDAAPLSCANPYTTTVPSARWCLDNAADWTPLQPTPDQLSIHPTPLIPLILTAPCEVGSDRVEIFGGTADAVGAATPETKPKPTSQRIRAGAGIEFAVSESRPNANGTSTTVYTTVGSGSGQSTAFTIIRTSDCAQSVPDTSFENLLLGLDARGPVCMDYMYFDHPAGIDAEIFQQISEAGLCIPANGEWKPVDPRSEGFQDASDTAWGDKAWRRMGIARIHYNETFINMVIYFYETGQSSAMSEVVPGVFEYGNDEGNFRKLQRNLSTERGVLRISAEVFEEFSDGWSSPSDENILKSAEILAAVTVDSH</sequence>
<dbReference type="Proteomes" id="UP000627573">
    <property type="component" value="Unassembled WGS sequence"/>
</dbReference>
<evidence type="ECO:0000313" key="4">
    <source>
        <dbReference type="EMBL" id="MBH5141117.1"/>
    </source>
</evidence>
<dbReference type="PROSITE" id="PS00108">
    <property type="entry name" value="PROTEIN_KINASE_ST"/>
    <property type="match status" value="1"/>
</dbReference>
<evidence type="ECO:0000259" key="3">
    <source>
        <dbReference type="PROSITE" id="PS50011"/>
    </source>
</evidence>
<feature type="transmembrane region" description="Helical" evidence="2">
    <location>
        <begin position="834"/>
        <end position="856"/>
    </location>
</feature>